<dbReference type="Gene3D" id="3.30.70.100">
    <property type="match status" value="1"/>
</dbReference>
<dbReference type="OrthoDB" id="9808130at2"/>
<proteinExistence type="predicted"/>
<name>A0A1M6MBR2_9FIRM</name>
<keyword evidence="3" id="KW-1185">Reference proteome</keyword>
<dbReference type="PANTHER" id="PTHR37832:SF1">
    <property type="entry name" value="STRESS-RESPONSE A_B BARREL DOMAIN-CONTAINING PROTEIN"/>
    <property type="match status" value="1"/>
</dbReference>
<evidence type="ECO:0000313" key="2">
    <source>
        <dbReference type="EMBL" id="SHJ80958.1"/>
    </source>
</evidence>
<dbReference type="EMBL" id="FQZD01000040">
    <property type="protein sequence ID" value="SHJ80958.1"/>
    <property type="molecule type" value="Genomic_DNA"/>
</dbReference>
<dbReference type="PROSITE" id="PS51502">
    <property type="entry name" value="S_R_A_B_BARREL"/>
    <property type="match status" value="1"/>
</dbReference>
<sequence>MITHIVALKLNDTGKESIDALKNRLLGMKGQIKYLRNITIGVDFVRAPISYDIVMIAHFDSKEDLDAYISHPAHVEVGKYIEEIRAQVVAIDFEA</sequence>
<dbReference type="InterPro" id="IPR013097">
    <property type="entry name" value="Dabb"/>
</dbReference>
<evidence type="ECO:0000259" key="1">
    <source>
        <dbReference type="PROSITE" id="PS51502"/>
    </source>
</evidence>
<dbReference type="Proteomes" id="UP000322917">
    <property type="component" value="Unassembled WGS sequence"/>
</dbReference>
<dbReference type="SUPFAM" id="SSF54909">
    <property type="entry name" value="Dimeric alpha+beta barrel"/>
    <property type="match status" value="1"/>
</dbReference>
<protein>
    <submittedName>
        <fullName evidence="2">Stress responsive A/B Barrel Domain</fullName>
    </submittedName>
</protein>
<feature type="domain" description="Stress-response A/B barrel" evidence="1">
    <location>
        <begin position="2"/>
        <end position="93"/>
    </location>
</feature>
<evidence type="ECO:0000313" key="3">
    <source>
        <dbReference type="Proteomes" id="UP000322917"/>
    </source>
</evidence>
<reference evidence="2 3" key="1">
    <citation type="submission" date="2016-11" db="EMBL/GenBank/DDBJ databases">
        <authorList>
            <person name="Varghese N."/>
            <person name="Submissions S."/>
        </authorList>
    </citation>
    <scope>NUCLEOTIDE SEQUENCE [LARGE SCALE GENOMIC DNA]</scope>
    <source>
        <strain evidence="2 3">DSM 15287</strain>
    </source>
</reference>
<organism evidence="2 3">
    <name type="scientific">Propionispora hippei DSM 15287</name>
    <dbReference type="NCBI Taxonomy" id="1123003"/>
    <lineage>
        <taxon>Bacteria</taxon>
        <taxon>Bacillati</taxon>
        <taxon>Bacillota</taxon>
        <taxon>Negativicutes</taxon>
        <taxon>Selenomonadales</taxon>
        <taxon>Sporomusaceae</taxon>
        <taxon>Propionispora</taxon>
    </lineage>
</organism>
<dbReference type="RefSeq" id="WP_149735994.1">
    <property type="nucleotide sequence ID" value="NZ_FQZD01000040.1"/>
</dbReference>
<dbReference type="SMART" id="SM00886">
    <property type="entry name" value="Dabb"/>
    <property type="match status" value="1"/>
</dbReference>
<dbReference type="InterPro" id="IPR011008">
    <property type="entry name" value="Dimeric_a/b-barrel"/>
</dbReference>
<dbReference type="PANTHER" id="PTHR37832">
    <property type="entry name" value="BLL2683 PROTEIN"/>
    <property type="match status" value="1"/>
</dbReference>
<accession>A0A1M6MBR2</accession>
<dbReference type="Pfam" id="PF07876">
    <property type="entry name" value="Dabb"/>
    <property type="match status" value="1"/>
</dbReference>
<dbReference type="AlphaFoldDB" id="A0A1M6MBR2"/>
<gene>
    <name evidence="2" type="ORF">SAMN02745170_03389</name>
</gene>